<evidence type="ECO:0000313" key="3">
    <source>
        <dbReference type="Proteomes" id="UP000812966"/>
    </source>
</evidence>
<gene>
    <name evidence="2" type="ORF">FFLO_07098</name>
</gene>
<dbReference type="Proteomes" id="UP000812966">
    <property type="component" value="Unassembled WGS sequence"/>
</dbReference>
<keyword evidence="3" id="KW-1185">Reference proteome</keyword>
<dbReference type="EMBL" id="JABELV010000356">
    <property type="protein sequence ID" value="KAG7527274.1"/>
    <property type="molecule type" value="Genomic_DNA"/>
</dbReference>
<dbReference type="Gene3D" id="2.60.120.620">
    <property type="entry name" value="q2cbj1_9rhob like domain"/>
    <property type="match status" value="1"/>
</dbReference>
<name>A0A8K0NM78_9TREE</name>
<feature type="region of interest" description="Disordered" evidence="1">
    <location>
        <begin position="192"/>
        <end position="221"/>
    </location>
</feature>
<sequence>MFYSLTQQIIRTDPVVYGINVALRKDNGHRLVASGYVTKYAHGQAGIVTGDGTGFLHMDGDLVALVEQGKNENMLTCGVSLNDEDEDNCTIVVHGSHRHSAAILATLREHGAANATAVTTTDFNKTWRKYLQPHFGSPTPVPCKKWGMRISQLGVVHGSTNKSTIERKVTFPWYICYGSDYEHSDIADTHTHAEQQANHSLCRPPTKEPSGKKPKATAPPILPWSISMTPRHALGQAIVAGIRYEHPQVVHEMDQLFSPDKAVFKHYVETTRANSLQQLRETWRRVLEIESRSFEDPSVSFANARQAQSQV</sequence>
<dbReference type="AlphaFoldDB" id="A0A8K0NM78"/>
<proteinExistence type="predicted"/>
<dbReference type="SUPFAM" id="SSF51197">
    <property type="entry name" value="Clavaminate synthase-like"/>
    <property type="match status" value="1"/>
</dbReference>
<evidence type="ECO:0000313" key="2">
    <source>
        <dbReference type="EMBL" id="KAG7527274.1"/>
    </source>
</evidence>
<evidence type="ECO:0000256" key="1">
    <source>
        <dbReference type="SAM" id="MobiDB-lite"/>
    </source>
</evidence>
<reference evidence="2" key="1">
    <citation type="submission" date="2020-04" db="EMBL/GenBank/DDBJ databases">
        <title>Analysis of mating type loci in Filobasidium floriforme.</title>
        <authorList>
            <person name="Nowrousian M."/>
        </authorList>
    </citation>
    <scope>NUCLEOTIDE SEQUENCE</scope>
    <source>
        <strain evidence="2">CBS 6242</strain>
    </source>
</reference>
<protein>
    <submittedName>
        <fullName evidence="2">Uncharacterized protein</fullName>
    </submittedName>
</protein>
<organism evidence="2 3">
    <name type="scientific">Filobasidium floriforme</name>
    <dbReference type="NCBI Taxonomy" id="5210"/>
    <lineage>
        <taxon>Eukaryota</taxon>
        <taxon>Fungi</taxon>
        <taxon>Dikarya</taxon>
        <taxon>Basidiomycota</taxon>
        <taxon>Agaricomycotina</taxon>
        <taxon>Tremellomycetes</taxon>
        <taxon>Filobasidiales</taxon>
        <taxon>Filobasidiaceae</taxon>
        <taxon>Filobasidium</taxon>
    </lineage>
</organism>
<accession>A0A8K0NM78</accession>
<comment type="caution">
    <text evidence="2">The sequence shown here is derived from an EMBL/GenBank/DDBJ whole genome shotgun (WGS) entry which is preliminary data.</text>
</comment>